<dbReference type="Gene3D" id="1.10.3090.10">
    <property type="entry name" value="cca-adding enzyme, domain 2"/>
    <property type="match status" value="1"/>
</dbReference>
<evidence type="ECO:0000259" key="11">
    <source>
        <dbReference type="Pfam" id="PF12627"/>
    </source>
</evidence>
<dbReference type="KEGG" id="bfm:BP422_07715"/>
<dbReference type="GO" id="GO:0000166">
    <property type="term" value="F:nucleotide binding"/>
    <property type="evidence" value="ECO:0007669"/>
    <property type="project" value="UniProtKB-KW"/>
</dbReference>
<gene>
    <name evidence="13" type="ORF">BP422_07715</name>
</gene>
<dbReference type="Pfam" id="PF12627">
    <property type="entry name" value="PolyA_pol_RNAbd"/>
    <property type="match status" value="1"/>
</dbReference>
<dbReference type="EMBL" id="CP018145">
    <property type="protein sequence ID" value="ASJ53455.1"/>
    <property type="molecule type" value="Genomic_DNA"/>
</dbReference>
<comment type="similarity">
    <text evidence="9">Belongs to the tRNA nucleotidyltransferase/poly(A) polymerase family.</text>
</comment>
<dbReference type="InterPro" id="IPR032810">
    <property type="entry name" value="CCA-adding_enz_C"/>
</dbReference>
<evidence type="ECO:0000256" key="1">
    <source>
        <dbReference type="ARBA" id="ARBA00001946"/>
    </source>
</evidence>
<dbReference type="NCBIfam" id="NF009814">
    <property type="entry name" value="PRK13299.1"/>
    <property type="match status" value="1"/>
</dbReference>
<proteinExistence type="inferred from homology"/>
<name>A0A220MEV8_9BACL</name>
<evidence type="ECO:0000256" key="2">
    <source>
        <dbReference type="ARBA" id="ARBA00022679"/>
    </source>
</evidence>
<keyword evidence="5" id="KW-0479">Metal-binding</keyword>
<dbReference type="GO" id="GO:0046872">
    <property type="term" value="F:metal ion binding"/>
    <property type="evidence" value="ECO:0007669"/>
    <property type="project" value="UniProtKB-KW"/>
</dbReference>
<keyword evidence="4" id="KW-0548">Nucleotidyltransferase</keyword>
<organism evidence="13 14">
    <name type="scientific">Brevibacillus formosus</name>
    <dbReference type="NCBI Taxonomy" id="54913"/>
    <lineage>
        <taxon>Bacteria</taxon>
        <taxon>Bacillati</taxon>
        <taxon>Bacillota</taxon>
        <taxon>Bacilli</taxon>
        <taxon>Bacillales</taxon>
        <taxon>Paenibacillaceae</taxon>
        <taxon>Brevibacillus</taxon>
    </lineage>
</organism>
<dbReference type="RefSeq" id="WP_088907254.1">
    <property type="nucleotide sequence ID" value="NZ_CP018145.1"/>
</dbReference>
<reference evidence="13 14" key="1">
    <citation type="submission" date="2016-11" db="EMBL/GenBank/DDBJ databases">
        <authorList>
            <person name="Jaros S."/>
            <person name="Januszkiewicz K."/>
            <person name="Wedrychowicz H."/>
        </authorList>
    </citation>
    <scope>NUCLEOTIDE SEQUENCE [LARGE SCALE GENOMIC DNA]</scope>
    <source>
        <strain evidence="13 14">NF2</strain>
    </source>
</reference>
<feature type="domain" description="Poly A polymerase head" evidence="10">
    <location>
        <begin position="20"/>
        <end position="140"/>
    </location>
</feature>
<sequence>MAIELAKRVLDRLEEHGFEAYYVGGCVRDWLLQRPVHDIDICTNAHPGDVIRLFPDHVPTGLKHGTVSVKVEGQMFEVTTFRTEGKYEDYRRPAEVQFVSELRLDLERRDFTMNAMAMDRHLVLHDPFGGREDMEHRLVRAVGIPLERFQEDALRLLRGVRFASQLGFAIEDQTMLAMKQTAPLLAHIAVERIREELKKTLDSNAPEVGCQLLNETRLMAYAPEVEKLFILSKEHVWRLRHLQTVTQKWSLLLFAANYSPAQSREVCQFLKMSKRETEAICGLVELLTRLQPQWDVPQAIEWGPLLLEGGWDTCNEFFLLLQACWWEERQSFSLQDLLDQYETMPVKTIKDLAITGLDLQVAIQKKPGEWIIRVLESLLRQTALHGLPNTPEALVEVAKKEVAQDEH</sequence>
<keyword evidence="2 9" id="KW-0808">Transferase</keyword>
<dbReference type="InterPro" id="IPR050264">
    <property type="entry name" value="Bact_CCA-adding_enz_type3_sf"/>
</dbReference>
<dbReference type="GO" id="GO:0008033">
    <property type="term" value="P:tRNA processing"/>
    <property type="evidence" value="ECO:0007669"/>
    <property type="project" value="UniProtKB-KW"/>
</dbReference>
<dbReference type="AlphaFoldDB" id="A0A220MEV8"/>
<evidence type="ECO:0000256" key="9">
    <source>
        <dbReference type="RuleBase" id="RU003953"/>
    </source>
</evidence>
<dbReference type="Pfam" id="PF01743">
    <property type="entry name" value="PolyA_pol"/>
    <property type="match status" value="1"/>
</dbReference>
<keyword evidence="7" id="KW-0460">Magnesium</keyword>
<dbReference type="Gene3D" id="1.10.246.80">
    <property type="match status" value="1"/>
</dbReference>
<keyword evidence="3" id="KW-0819">tRNA processing</keyword>
<dbReference type="InterPro" id="IPR002646">
    <property type="entry name" value="PolA_pol_head_dom"/>
</dbReference>
<keyword evidence="8 9" id="KW-0694">RNA-binding</keyword>
<evidence type="ECO:0000313" key="14">
    <source>
        <dbReference type="Proteomes" id="UP000197781"/>
    </source>
</evidence>
<evidence type="ECO:0000256" key="6">
    <source>
        <dbReference type="ARBA" id="ARBA00022741"/>
    </source>
</evidence>
<dbReference type="PANTHER" id="PTHR46173:SF1">
    <property type="entry name" value="CCA TRNA NUCLEOTIDYLTRANSFERASE 1, MITOCHONDRIAL"/>
    <property type="match status" value="1"/>
</dbReference>
<dbReference type="SUPFAM" id="SSF81301">
    <property type="entry name" value="Nucleotidyltransferase"/>
    <property type="match status" value="1"/>
</dbReference>
<evidence type="ECO:0000256" key="4">
    <source>
        <dbReference type="ARBA" id="ARBA00022695"/>
    </source>
</evidence>
<dbReference type="Gene3D" id="3.30.460.10">
    <property type="entry name" value="Beta Polymerase, domain 2"/>
    <property type="match status" value="1"/>
</dbReference>
<dbReference type="Proteomes" id="UP000197781">
    <property type="component" value="Chromosome"/>
</dbReference>
<evidence type="ECO:0000259" key="10">
    <source>
        <dbReference type="Pfam" id="PF01743"/>
    </source>
</evidence>
<evidence type="ECO:0000256" key="3">
    <source>
        <dbReference type="ARBA" id="ARBA00022694"/>
    </source>
</evidence>
<evidence type="ECO:0000256" key="8">
    <source>
        <dbReference type="ARBA" id="ARBA00022884"/>
    </source>
</evidence>
<dbReference type="SUPFAM" id="SSF81891">
    <property type="entry name" value="Poly A polymerase C-terminal region-like"/>
    <property type="match status" value="1"/>
</dbReference>
<feature type="domain" description="CCA-adding enzyme C-terminal" evidence="12">
    <location>
        <begin position="241"/>
        <end position="398"/>
    </location>
</feature>
<dbReference type="PANTHER" id="PTHR46173">
    <property type="entry name" value="CCA TRNA NUCLEOTIDYLTRANSFERASE 1, MITOCHONDRIAL"/>
    <property type="match status" value="1"/>
</dbReference>
<comment type="cofactor">
    <cofactor evidence="1">
        <name>Mg(2+)</name>
        <dbReference type="ChEBI" id="CHEBI:18420"/>
    </cofactor>
</comment>
<dbReference type="CDD" id="cd05398">
    <property type="entry name" value="NT_ClassII-CCAase"/>
    <property type="match status" value="1"/>
</dbReference>
<dbReference type="GO" id="GO:0000049">
    <property type="term" value="F:tRNA binding"/>
    <property type="evidence" value="ECO:0007669"/>
    <property type="project" value="TreeGrafter"/>
</dbReference>
<keyword evidence="6" id="KW-0547">Nucleotide-binding</keyword>
<dbReference type="InterPro" id="IPR043519">
    <property type="entry name" value="NT_sf"/>
</dbReference>
<feature type="domain" description="tRNA nucleotidyltransferase/poly(A) polymerase RNA and SrmB- binding" evidence="11">
    <location>
        <begin position="167"/>
        <end position="226"/>
    </location>
</feature>
<accession>A0A220MEV8</accession>
<dbReference type="GO" id="GO:0016779">
    <property type="term" value="F:nucleotidyltransferase activity"/>
    <property type="evidence" value="ECO:0007669"/>
    <property type="project" value="UniProtKB-KW"/>
</dbReference>
<evidence type="ECO:0000313" key="13">
    <source>
        <dbReference type="EMBL" id="ASJ53455.1"/>
    </source>
</evidence>
<evidence type="ECO:0000256" key="7">
    <source>
        <dbReference type="ARBA" id="ARBA00022842"/>
    </source>
</evidence>
<dbReference type="Pfam" id="PF13735">
    <property type="entry name" value="tRNA_NucTran2_2"/>
    <property type="match status" value="1"/>
</dbReference>
<protein>
    <submittedName>
        <fullName evidence="13">CCA tRNA nucleotidyltransferase</fullName>
    </submittedName>
</protein>
<evidence type="ECO:0000259" key="12">
    <source>
        <dbReference type="Pfam" id="PF13735"/>
    </source>
</evidence>
<dbReference type="InterPro" id="IPR032828">
    <property type="entry name" value="PolyA_RNA-bd"/>
</dbReference>
<evidence type="ECO:0000256" key="5">
    <source>
        <dbReference type="ARBA" id="ARBA00022723"/>
    </source>
</evidence>